<dbReference type="Gene3D" id="1.20.120.1450">
    <property type="match status" value="1"/>
</dbReference>
<organism evidence="1 2">
    <name type="scientific">Kyrpidia spormannii</name>
    <dbReference type="NCBI Taxonomy" id="2055160"/>
    <lineage>
        <taxon>Bacteria</taxon>
        <taxon>Bacillati</taxon>
        <taxon>Bacillota</taxon>
        <taxon>Bacilli</taxon>
        <taxon>Bacillales</taxon>
        <taxon>Alicyclobacillaceae</taxon>
        <taxon>Kyrpidia</taxon>
    </lineage>
</organism>
<evidence type="ECO:0008006" key="3">
    <source>
        <dbReference type="Google" id="ProtNLM"/>
    </source>
</evidence>
<dbReference type="Pfam" id="PF07307">
    <property type="entry name" value="HEPPP_synt_1"/>
    <property type="match status" value="1"/>
</dbReference>
<evidence type="ECO:0000313" key="1">
    <source>
        <dbReference type="EMBL" id="ATY84821.1"/>
    </source>
</evidence>
<dbReference type="GO" id="GO:0009234">
    <property type="term" value="P:menaquinone biosynthetic process"/>
    <property type="evidence" value="ECO:0007669"/>
    <property type="project" value="InterPro"/>
</dbReference>
<dbReference type="EMBL" id="CP024955">
    <property type="protein sequence ID" value="ATY84821.1"/>
    <property type="molecule type" value="Genomic_DNA"/>
</dbReference>
<proteinExistence type="predicted"/>
<gene>
    <name evidence="1" type="ORF">CVV65_07715</name>
</gene>
<keyword evidence="2" id="KW-1185">Reference proteome</keyword>
<accession>A0A2K8N632</accession>
<evidence type="ECO:0000313" key="2">
    <source>
        <dbReference type="Proteomes" id="UP000231932"/>
    </source>
</evidence>
<protein>
    <recommendedName>
        <fullName evidence="3">Heptaprenyl diphosphate synthase</fullName>
    </recommendedName>
</protein>
<dbReference type="AlphaFoldDB" id="A0A2K8N632"/>
<reference evidence="2" key="1">
    <citation type="submission" date="2017-11" db="EMBL/GenBank/DDBJ databases">
        <title>Complete Genome Sequence of Kyrpidia sp. Strain EA-1, a thermophilic, hydrogen-oxidizing Bacterium, isolated from the Azores.</title>
        <authorList>
            <person name="Reiner J.E."/>
            <person name="Lapp C.J."/>
            <person name="Bunk B."/>
            <person name="Gescher J."/>
        </authorList>
    </citation>
    <scope>NUCLEOTIDE SEQUENCE [LARGE SCALE GENOMIC DNA]</scope>
    <source>
        <strain evidence="2">EA-1</strain>
    </source>
</reference>
<name>A0A2K8N632_9BACL</name>
<dbReference type="Proteomes" id="UP000231932">
    <property type="component" value="Chromosome"/>
</dbReference>
<dbReference type="KEGG" id="kyr:CVV65_07715"/>
<sequence>MLLTDWEMEMRSIEKMIAREMNHPELRQWSSEPLDRSLIWLIWSMGASAGLGSALRAAVAAAVYLVHRGLEVHEVERAQPGGGGVSATAVLAGDFFSSKYYLLLAKYGLVSLVGVLSGGVRRVNELKVRRRSWRWEEDPEGYVALCAEIETGVVRGLLRGLSLRDPWPEIVRAAGRGFALVRGGEWGHGGALPSLMDLHVWASTTAEERRALEESEGSGRVRALYAKYNAGDWVTDQLTEVCSSIRSRLASLPRLGAEGLERMCSEWEAAWASWVPVAKER</sequence>
<dbReference type="InterPro" id="IPR009920">
    <property type="entry name" value="HEPPP_synth_su1"/>
</dbReference>